<name>A0A1G5E7C4_9BACT</name>
<gene>
    <name evidence="4" type="ORF">SAMN05216233_105218</name>
</gene>
<dbReference type="RefSeq" id="WP_092210374.1">
    <property type="nucleotide sequence ID" value="NZ_FMUX01000005.1"/>
</dbReference>
<dbReference type="Proteomes" id="UP000198870">
    <property type="component" value="Unassembled WGS sequence"/>
</dbReference>
<dbReference type="InterPro" id="IPR046947">
    <property type="entry name" value="LytR-like"/>
</dbReference>
<keyword evidence="1" id="KW-0597">Phosphoprotein</keyword>
<evidence type="ECO:0000313" key="5">
    <source>
        <dbReference type="Proteomes" id="UP000198870"/>
    </source>
</evidence>
<sequence>MGQIKAIIADDEEQLVIYLESMLSRIWPELRICGRAGNGRDALSLIESESPDIAFLDIKMPGLSGMEVAARCGGSTRVVFITAFNQYAVDAFENEAMDYLLKPVTNARLEKTVARLKKQVAKNTPPAELKAVIEEVIRAVGPPAPAHHLKWIKAQHRDSIRLIYVDDVLFFKSSAKYTTVLTAEGESLIKKPIKDLSEELDPETFWRIHRGTIINAGCIDKISHSLTGRLAVKLKGSSEILTVSRSYSHLFKQM</sequence>
<dbReference type="GO" id="GO:0000156">
    <property type="term" value="F:phosphorelay response regulator activity"/>
    <property type="evidence" value="ECO:0007669"/>
    <property type="project" value="InterPro"/>
</dbReference>
<protein>
    <submittedName>
        <fullName evidence="4">Two component transcriptional regulator, LytTR family</fullName>
    </submittedName>
</protein>
<dbReference type="PANTHER" id="PTHR37299:SF1">
    <property type="entry name" value="STAGE 0 SPORULATION PROTEIN A HOMOLOG"/>
    <property type="match status" value="1"/>
</dbReference>
<dbReference type="STRING" id="419481.SAMN05216233_105218"/>
<feature type="modified residue" description="4-aspartylphosphate" evidence="1">
    <location>
        <position position="57"/>
    </location>
</feature>
<dbReference type="PROSITE" id="PS50110">
    <property type="entry name" value="RESPONSE_REGULATORY"/>
    <property type="match status" value="1"/>
</dbReference>
<dbReference type="SUPFAM" id="SSF52172">
    <property type="entry name" value="CheY-like"/>
    <property type="match status" value="1"/>
</dbReference>
<proteinExistence type="predicted"/>
<reference evidence="4 5" key="1">
    <citation type="submission" date="2016-10" db="EMBL/GenBank/DDBJ databases">
        <authorList>
            <person name="de Groot N.N."/>
        </authorList>
    </citation>
    <scope>NUCLEOTIDE SEQUENCE [LARGE SCALE GENOMIC DNA]</scope>
    <source>
        <strain evidence="4 5">AA1</strain>
    </source>
</reference>
<dbReference type="Pfam" id="PF00072">
    <property type="entry name" value="Response_reg"/>
    <property type="match status" value="1"/>
</dbReference>
<organism evidence="4 5">
    <name type="scientific">Desulfoluna spongiiphila</name>
    <dbReference type="NCBI Taxonomy" id="419481"/>
    <lineage>
        <taxon>Bacteria</taxon>
        <taxon>Pseudomonadati</taxon>
        <taxon>Thermodesulfobacteriota</taxon>
        <taxon>Desulfobacteria</taxon>
        <taxon>Desulfobacterales</taxon>
        <taxon>Desulfolunaceae</taxon>
        <taxon>Desulfoluna</taxon>
    </lineage>
</organism>
<dbReference type="OrthoDB" id="1490554at2"/>
<feature type="domain" description="HTH LytTR-type" evidence="3">
    <location>
        <begin position="152"/>
        <end position="254"/>
    </location>
</feature>
<keyword evidence="5" id="KW-1185">Reference proteome</keyword>
<dbReference type="Gene3D" id="3.40.50.2300">
    <property type="match status" value="1"/>
</dbReference>
<evidence type="ECO:0000313" key="4">
    <source>
        <dbReference type="EMBL" id="SCY22923.1"/>
    </source>
</evidence>
<evidence type="ECO:0000259" key="2">
    <source>
        <dbReference type="PROSITE" id="PS50110"/>
    </source>
</evidence>
<dbReference type="SMART" id="SM00850">
    <property type="entry name" value="LytTR"/>
    <property type="match status" value="1"/>
</dbReference>
<evidence type="ECO:0000259" key="3">
    <source>
        <dbReference type="PROSITE" id="PS50930"/>
    </source>
</evidence>
<dbReference type="InterPro" id="IPR001789">
    <property type="entry name" value="Sig_transdc_resp-reg_receiver"/>
</dbReference>
<dbReference type="Gene3D" id="2.40.50.1020">
    <property type="entry name" value="LytTr DNA-binding domain"/>
    <property type="match status" value="1"/>
</dbReference>
<feature type="domain" description="Response regulatory" evidence="2">
    <location>
        <begin position="5"/>
        <end position="117"/>
    </location>
</feature>
<dbReference type="PANTHER" id="PTHR37299">
    <property type="entry name" value="TRANSCRIPTIONAL REGULATOR-RELATED"/>
    <property type="match status" value="1"/>
</dbReference>
<dbReference type="GO" id="GO:0003677">
    <property type="term" value="F:DNA binding"/>
    <property type="evidence" value="ECO:0007669"/>
    <property type="project" value="InterPro"/>
</dbReference>
<accession>A0A1G5E7C4</accession>
<evidence type="ECO:0000256" key="1">
    <source>
        <dbReference type="PROSITE-ProRule" id="PRU00169"/>
    </source>
</evidence>
<dbReference type="SMART" id="SM00448">
    <property type="entry name" value="REC"/>
    <property type="match status" value="1"/>
</dbReference>
<dbReference type="AlphaFoldDB" id="A0A1G5E7C4"/>
<dbReference type="PROSITE" id="PS50930">
    <property type="entry name" value="HTH_LYTTR"/>
    <property type="match status" value="1"/>
</dbReference>
<dbReference type="EMBL" id="FMUX01000005">
    <property type="protein sequence ID" value="SCY22923.1"/>
    <property type="molecule type" value="Genomic_DNA"/>
</dbReference>
<dbReference type="InterPro" id="IPR011006">
    <property type="entry name" value="CheY-like_superfamily"/>
</dbReference>
<dbReference type="InterPro" id="IPR007492">
    <property type="entry name" value="LytTR_DNA-bd_dom"/>
</dbReference>
<dbReference type="Pfam" id="PF04397">
    <property type="entry name" value="LytTR"/>
    <property type="match status" value="1"/>
</dbReference>